<dbReference type="GO" id="GO:0000976">
    <property type="term" value="F:transcription cis-regulatory region binding"/>
    <property type="evidence" value="ECO:0007669"/>
    <property type="project" value="TreeGrafter"/>
</dbReference>
<dbReference type="PANTHER" id="PTHR31845:SF32">
    <property type="entry name" value="MISCELLANEOUS ZN(II)2CYS6 TRANSCRIPTION FACTOR (EUROFUNG)-RELATED"/>
    <property type="match status" value="1"/>
</dbReference>
<dbReference type="InterPro" id="IPR036864">
    <property type="entry name" value="Zn2-C6_fun-type_DNA-bd_sf"/>
</dbReference>
<keyword evidence="2" id="KW-0805">Transcription regulation</keyword>
<dbReference type="VEuPathDB" id="FungiDB:CCM_06209"/>
<proteinExistence type="predicted"/>
<keyword evidence="5" id="KW-0539">Nucleus</keyword>
<dbReference type="AlphaFoldDB" id="A0A2H4S8M5"/>
<dbReference type="InterPro" id="IPR051089">
    <property type="entry name" value="prtT"/>
</dbReference>
<evidence type="ECO:0000256" key="3">
    <source>
        <dbReference type="ARBA" id="ARBA00023125"/>
    </source>
</evidence>
<evidence type="ECO:0000256" key="1">
    <source>
        <dbReference type="ARBA" id="ARBA00004123"/>
    </source>
</evidence>
<dbReference type="PANTHER" id="PTHR31845">
    <property type="entry name" value="FINGER DOMAIN PROTEIN, PUTATIVE-RELATED"/>
    <property type="match status" value="1"/>
</dbReference>
<dbReference type="GO" id="GO:0008270">
    <property type="term" value="F:zinc ion binding"/>
    <property type="evidence" value="ECO:0007669"/>
    <property type="project" value="InterPro"/>
</dbReference>
<organism evidence="7 8">
    <name type="scientific">Cordyceps militaris</name>
    <name type="common">Caterpillar fungus</name>
    <name type="synonym">Clavaria militaris</name>
    <dbReference type="NCBI Taxonomy" id="73501"/>
    <lineage>
        <taxon>Eukaryota</taxon>
        <taxon>Fungi</taxon>
        <taxon>Dikarya</taxon>
        <taxon>Ascomycota</taxon>
        <taxon>Pezizomycotina</taxon>
        <taxon>Sordariomycetes</taxon>
        <taxon>Hypocreomycetidae</taxon>
        <taxon>Hypocreales</taxon>
        <taxon>Cordycipitaceae</taxon>
        <taxon>Cordyceps</taxon>
    </lineage>
</organism>
<dbReference type="Proteomes" id="UP000323067">
    <property type="component" value="Chromosome iv"/>
</dbReference>
<evidence type="ECO:0000313" key="8">
    <source>
        <dbReference type="Proteomes" id="UP000323067"/>
    </source>
</evidence>
<dbReference type="GO" id="GO:0005634">
    <property type="term" value="C:nucleus"/>
    <property type="evidence" value="ECO:0007669"/>
    <property type="project" value="UniProtKB-SubCell"/>
</dbReference>
<protein>
    <submittedName>
        <fullName evidence="7">Zn(II)2Cys6 transcription factor</fullName>
    </submittedName>
</protein>
<feature type="compositionally biased region" description="Polar residues" evidence="6">
    <location>
        <begin position="87"/>
        <end position="99"/>
    </location>
</feature>
<reference evidence="7 8" key="1">
    <citation type="journal article" date="2017" name="BMC Genomics">
        <title>Chromosome level assembly and secondary metabolite potential of the parasitic fungus Cordyceps militaris.</title>
        <authorList>
            <person name="Kramer G.J."/>
            <person name="Nodwell J.R."/>
        </authorList>
    </citation>
    <scope>NUCLEOTIDE SEQUENCE [LARGE SCALE GENOMIC DNA]</scope>
    <source>
        <strain evidence="7 8">ATCC 34164</strain>
    </source>
</reference>
<keyword evidence="3" id="KW-0238">DNA-binding</keyword>
<comment type="subcellular location">
    <subcellularLocation>
        <location evidence="1">Nucleus</location>
    </subcellularLocation>
</comment>
<gene>
    <name evidence="7" type="ORF">A9K55_003568</name>
</gene>
<accession>A0A2H4S8M5</accession>
<dbReference type="Gene3D" id="4.10.240.10">
    <property type="entry name" value="Zn(2)-C6 fungal-type DNA-binding domain"/>
    <property type="match status" value="1"/>
</dbReference>
<name>A0A2H4S8M5_CORMI</name>
<evidence type="ECO:0000256" key="5">
    <source>
        <dbReference type="ARBA" id="ARBA00023242"/>
    </source>
</evidence>
<evidence type="ECO:0000256" key="2">
    <source>
        <dbReference type="ARBA" id="ARBA00023015"/>
    </source>
</evidence>
<evidence type="ECO:0000256" key="4">
    <source>
        <dbReference type="ARBA" id="ARBA00023163"/>
    </source>
</evidence>
<feature type="region of interest" description="Disordered" evidence="6">
    <location>
        <begin position="85"/>
        <end position="104"/>
    </location>
</feature>
<evidence type="ECO:0000313" key="7">
    <source>
        <dbReference type="EMBL" id="ATY59454.1"/>
    </source>
</evidence>
<dbReference type="GO" id="GO:0000981">
    <property type="term" value="F:DNA-binding transcription factor activity, RNA polymerase II-specific"/>
    <property type="evidence" value="ECO:0007669"/>
    <property type="project" value="InterPro"/>
</dbReference>
<keyword evidence="4" id="KW-0804">Transcription</keyword>
<dbReference type="VEuPathDB" id="FungiDB:A9K55_003568"/>
<dbReference type="EMBL" id="CP023322">
    <property type="protein sequence ID" value="ATY59454.1"/>
    <property type="molecule type" value="Genomic_DNA"/>
</dbReference>
<sequence>MPPDTPPCQPRPAGYGKACSNCFRAKCKCILVSADGPCERCGRLGRECQPIRRGRRDVAARLTVARTAELEQQLASLEALLQATPEEGSQQGRQESGSASPFRPICPSTMEQEALSDNVPGRGSESVEMELEQDVRCTAKGSPWANLLPTGKEAQDLLAKFRAWLPNFPFMHLPASTTAATLCADKPFLWLCITTLTCMSNSQHRKLRDVVRRELSERIIINHERNIDLLLGLIAYLGWSCLNIRPEFKPFIVLYTHLTSLMANELGLLRPDNDEHFTSMRWKSWDPSQYVPTIRTMQDIKAALATWFLTSLGNSFTTRIDTLPWTPYLDKCVESIERSDDQEGGDVLITLVKIQRVLDEANQSLRSGMTCGGKSDDRPANYLHQATLLQRLEYIRAEMKQKRPTHSMFKVSYPTITSEMTDLLQLQLSAAAVHIQAMGVFQADKPSPLQSVESMWSCAAHAKAFFDAFFAIPAADFAGLPFYVHFVQASVQLVVYRLTLANPRGWRSEAVRKQVDILDVLDRSIALVGDVSRVYVMTDEDLYGNVFRSGARYLHNLRCAWQSTLEGEAPGHLVQGSHQGTGHGPSSATEMAHALMFPGGTGLQMSERSWIAEILGLWQI</sequence>
<evidence type="ECO:0000256" key="6">
    <source>
        <dbReference type="SAM" id="MobiDB-lite"/>
    </source>
</evidence>